<dbReference type="Pfam" id="PF02545">
    <property type="entry name" value="Maf"/>
    <property type="match status" value="1"/>
</dbReference>
<dbReference type="Proteomes" id="UP000244446">
    <property type="component" value="Unassembled WGS sequence"/>
</dbReference>
<comment type="caution">
    <text evidence="5">The sequence shown here is derived from an EMBL/GenBank/DDBJ whole genome shotgun (WGS) entry which is preliminary data.</text>
</comment>
<organism evidence="5 6">
    <name type="scientific">Pelagivirga sediminicola</name>
    <dbReference type="NCBI Taxonomy" id="2170575"/>
    <lineage>
        <taxon>Bacteria</taxon>
        <taxon>Pseudomonadati</taxon>
        <taxon>Pseudomonadota</taxon>
        <taxon>Alphaproteobacteria</taxon>
        <taxon>Rhodobacterales</taxon>
        <taxon>Paracoccaceae</taxon>
        <taxon>Pelagivirga</taxon>
    </lineage>
</organism>
<evidence type="ECO:0000256" key="2">
    <source>
        <dbReference type="ARBA" id="ARBA00022801"/>
    </source>
</evidence>
<dbReference type="EC" id="3.6.1.9" evidence="4"/>
<dbReference type="PIRSF" id="PIRSF006305">
    <property type="entry name" value="Maf"/>
    <property type="match status" value="1"/>
</dbReference>
<dbReference type="InterPro" id="IPR003697">
    <property type="entry name" value="Maf-like"/>
</dbReference>
<protein>
    <recommendedName>
        <fullName evidence="4">Nucleoside triphosphate pyrophosphatase</fullName>
        <ecNumber evidence="4">3.6.1.9</ecNumber>
    </recommendedName>
    <alternativeName>
        <fullName evidence="4">Nucleotide pyrophosphatase</fullName>
        <shortName evidence="4">Nucleotide PPase</shortName>
    </alternativeName>
</protein>
<comment type="subcellular location">
    <subcellularLocation>
        <location evidence="4">Cytoplasm</location>
    </subcellularLocation>
</comment>
<keyword evidence="2 4" id="KW-0378">Hydrolase</keyword>
<comment type="catalytic activity">
    <reaction evidence="4">
        <text>a ribonucleoside 5'-triphosphate + H2O = a ribonucleoside 5'-phosphate + diphosphate + H(+)</text>
        <dbReference type="Rhea" id="RHEA:23996"/>
        <dbReference type="ChEBI" id="CHEBI:15377"/>
        <dbReference type="ChEBI" id="CHEBI:15378"/>
        <dbReference type="ChEBI" id="CHEBI:33019"/>
        <dbReference type="ChEBI" id="CHEBI:58043"/>
        <dbReference type="ChEBI" id="CHEBI:61557"/>
        <dbReference type="EC" id="3.6.1.9"/>
    </reaction>
</comment>
<sequence length="199" mass="21703">MTVRIILASTSQIRQSLLRSACVPFDAIAPQVDEQAVKSALLSEGAAPRDIADALAEMKARKISQRCGDALVIGCDQVLALEGRLLSKPATMDDAATQLTQMRGKAHHLISAAVICENGAPVWRHAGVVKMQMRDVSDTYINQYVARNWTSIRHSVGAYKLEEEGVRLFERITGDHFHVLGLPLLEVLGFLTTRGALEA</sequence>
<keyword evidence="3 4" id="KW-0546">Nucleotide metabolism</keyword>
<comment type="caution">
    <text evidence="4">Lacks conserved residue(s) required for the propagation of feature annotation.</text>
</comment>
<gene>
    <name evidence="5" type="primary">maf</name>
    <name evidence="5" type="ORF">DC366_07845</name>
</gene>
<evidence type="ECO:0000256" key="4">
    <source>
        <dbReference type="HAMAP-Rule" id="MF_00528"/>
    </source>
</evidence>
<dbReference type="CDD" id="cd00555">
    <property type="entry name" value="Maf"/>
    <property type="match status" value="1"/>
</dbReference>
<dbReference type="HAMAP" id="MF_00528">
    <property type="entry name" value="Maf"/>
    <property type="match status" value="1"/>
</dbReference>
<dbReference type="OrthoDB" id="9813962at2"/>
<dbReference type="InterPro" id="IPR029001">
    <property type="entry name" value="ITPase-like_fam"/>
</dbReference>
<dbReference type="GO" id="GO:0047429">
    <property type="term" value="F:nucleoside triphosphate diphosphatase activity"/>
    <property type="evidence" value="ECO:0007669"/>
    <property type="project" value="UniProtKB-EC"/>
</dbReference>
<comment type="catalytic activity">
    <reaction evidence="4">
        <text>a 2'-deoxyribonucleoside 5'-triphosphate + H2O = a 2'-deoxyribonucleoside 5'-phosphate + diphosphate + H(+)</text>
        <dbReference type="Rhea" id="RHEA:44644"/>
        <dbReference type="ChEBI" id="CHEBI:15377"/>
        <dbReference type="ChEBI" id="CHEBI:15378"/>
        <dbReference type="ChEBI" id="CHEBI:33019"/>
        <dbReference type="ChEBI" id="CHEBI:61560"/>
        <dbReference type="ChEBI" id="CHEBI:65317"/>
        <dbReference type="EC" id="3.6.1.9"/>
    </reaction>
</comment>
<evidence type="ECO:0000256" key="3">
    <source>
        <dbReference type="ARBA" id="ARBA00023080"/>
    </source>
</evidence>
<keyword evidence="4" id="KW-0963">Cytoplasm</keyword>
<dbReference type="GO" id="GO:0005737">
    <property type="term" value="C:cytoplasm"/>
    <property type="evidence" value="ECO:0007669"/>
    <property type="project" value="UniProtKB-SubCell"/>
</dbReference>
<comment type="function">
    <text evidence="4">Nucleoside triphosphate pyrophosphatase. May have a dual role in cell division arrest and in preventing the incorporation of modified nucleotides into cellular nucleic acids.</text>
</comment>
<proteinExistence type="inferred from homology"/>
<dbReference type="Gene3D" id="3.90.950.10">
    <property type="match status" value="1"/>
</dbReference>
<keyword evidence="6" id="KW-1185">Reference proteome</keyword>
<name>A0A2T7G8N6_9RHOB</name>
<dbReference type="SUPFAM" id="SSF52972">
    <property type="entry name" value="ITPase-like"/>
    <property type="match status" value="1"/>
</dbReference>
<dbReference type="RefSeq" id="WP_108691634.1">
    <property type="nucleotide sequence ID" value="NZ_QCYH01000003.1"/>
</dbReference>
<evidence type="ECO:0000313" key="5">
    <source>
        <dbReference type="EMBL" id="PVA10775.1"/>
    </source>
</evidence>
<accession>A0A2T7G8N6</accession>
<dbReference type="GO" id="GO:0009117">
    <property type="term" value="P:nucleotide metabolic process"/>
    <property type="evidence" value="ECO:0007669"/>
    <property type="project" value="UniProtKB-KW"/>
</dbReference>
<evidence type="ECO:0000256" key="1">
    <source>
        <dbReference type="ARBA" id="ARBA00001968"/>
    </source>
</evidence>
<comment type="cofactor">
    <cofactor evidence="1 4">
        <name>a divalent metal cation</name>
        <dbReference type="ChEBI" id="CHEBI:60240"/>
    </cofactor>
</comment>
<evidence type="ECO:0000313" key="6">
    <source>
        <dbReference type="Proteomes" id="UP000244446"/>
    </source>
</evidence>
<dbReference type="EMBL" id="QCYH01000003">
    <property type="protein sequence ID" value="PVA10775.1"/>
    <property type="molecule type" value="Genomic_DNA"/>
</dbReference>
<feature type="active site" description="Proton acceptor" evidence="4">
    <location>
        <position position="76"/>
    </location>
</feature>
<dbReference type="AlphaFoldDB" id="A0A2T7G8N6"/>
<dbReference type="NCBIfam" id="TIGR00172">
    <property type="entry name" value="maf"/>
    <property type="match status" value="1"/>
</dbReference>
<reference evidence="5 6" key="1">
    <citation type="submission" date="2018-04" db="EMBL/GenBank/DDBJ databases">
        <title>Pelagivirga bohaiensis gen. nov., sp. nov., a bacterium isolated from the Bohai Sea.</title>
        <authorList>
            <person name="Ji X."/>
        </authorList>
    </citation>
    <scope>NUCLEOTIDE SEQUENCE [LARGE SCALE GENOMIC DNA]</scope>
    <source>
        <strain evidence="5 6">BH-SD19</strain>
    </source>
</reference>
<dbReference type="PANTHER" id="PTHR43213:SF5">
    <property type="entry name" value="BIFUNCTIONAL DTTP_UTP PYROPHOSPHATASE_METHYLTRANSFERASE PROTEIN-RELATED"/>
    <property type="match status" value="1"/>
</dbReference>
<dbReference type="PANTHER" id="PTHR43213">
    <property type="entry name" value="BIFUNCTIONAL DTTP/UTP PYROPHOSPHATASE/METHYLTRANSFERASE PROTEIN-RELATED"/>
    <property type="match status" value="1"/>
</dbReference>
<comment type="similarity">
    <text evidence="4">Belongs to the Maf family.</text>
</comment>